<feature type="compositionally biased region" description="Basic and acidic residues" evidence="1">
    <location>
        <begin position="119"/>
        <end position="132"/>
    </location>
</feature>
<dbReference type="InParanoid" id="H2Z3U2"/>
<feature type="compositionally biased region" description="Polar residues" evidence="1">
    <location>
        <begin position="60"/>
        <end position="72"/>
    </location>
</feature>
<proteinExistence type="predicted"/>
<sequence>MTTQANMNLVDKPSDKDFILPTLPPPPSDDFLLKQQKTSENKDNQFGISYKVSHKATAVWQPTSPTSPNNTEFPPPPDDLPSAPQSPRWPHNHRIREAVRDDGEVEGIPKRVTSCSQETDERSRDKGGKFDESFDPWNSLSCSPWC</sequence>
<reference evidence="2" key="3">
    <citation type="submission" date="2025-09" db="UniProtKB">
        <authorList>
            <consortium name="Ensembl"/>
        </authorList>
    </citation>
    <scope>IDENTIFICATION</scope>
</reference>
<reference evidence="2" key="2">
    <citation type="submission" date="2025-08" db="UniProtKB">
        <authorList>
            <consortium name="Ensembl"/>
        </authorList>
    </citation>
    <scope>IDENTIFICATION</scope>
</reference>
<evidence type="ECO:0000313" key="3">
    <source>
        <dbReference type="Proteomes" id="UP000007875"/>
    </source>
</evidence>
<dbReference type="HOGENOM" id="CLU_1781626_0_0_1"/>
<keyword evidence="3" id="KW-1185">Reference proteome</keyword>
<evidence type="ECO:0000313" key="2">
    <source>
        <dbReference type="Ensembl" id="ENSCSAVP00000012254.1"/>
    </source>
</evidence>
<dbReference type="Proteomes" id="UP000007875">
    <property type="component" value="Unassembled WGS sequence"/>
</dbReference>
<feature type="region of interest" description="Disordered" evidence="1">
    <location>
        <begin position="1"/>
        <end position="45"/>
    </location>
</feature>
<name>H2Z3U2_CIOSA</name>
<dbReference type="Ensembl" id="ENSCSAVT00000012397.1">
    <property type="protein sequence ID" value="ENSCSAVP00000012254.1"/>
    <property type="gene ID" value="ENSCSAVG00000007216.1"/>
</dbReference>
<organism evidence="2 3">
    <name type="scientific">Ciona savignyi</name>
    <name type="common">Pacific transparent sea squirt</name>
    <dbReference type="NCBI Taxonomy" id="51511"/>
    <lineage>
        <taxon>Eukaryota</taxon>
        <taxon>Metazoa</taxon>
        <taxon>Chordata</taxon>
        <taxon>Tunicata</taxon>
        <taxon>Ascidiacea</taxon>
        <taxon>Phlebobranchia</taxon>
        <taxon>Cionidae</taxon>
        <taxon>Ciona</taxon>
    </lineage>
</organism>
<feature type="region of interest" description="Disordered" evidence="1">
    <location>
        <begin position="58"/>
        <end position="146"/>
    </location>
</feature>
<evidence type="ECO:0000256" key="1">
    <source>
        <dbReference type="SAM" id="MobiDB-lite"/>
    </source>
</evidence>
<protein>
    <submittedName>
        <fullName evidence="2">Uncharacterized protein</fullName>
    </submittedName>
</protein>
<dbReference type="AlphaFoldDB" id="H2Z3U2"/>
<reference evidence="3" key="1">
    <citation type="submission" date="2003-08" db="EMBL/GenBank/DDBJ databases">
        <authorList>
            <person name="Birren B."/>
            <person name="Nusbaum C."/>
            <person name="Abebe A."/>
            <person name="Abouelleil A."/>
            <person name="Adekoya E."/>
            <person name="Ait-zahra M."/>
            <person name="Allen N."/>
            <person name="Allen T."/>
            <person name="An P."/>
            <person name="Anderson M."/>
            <person name="Anderson S."/>
            <person name="Arachchi H."/>
            <person name="Armbruster J."/>
            <person name="Bachantsang P."/>
            <person name="Baldwin J."/>
            <person name="Barry A."/>
            <person name="Bayul T."/>
            <person name="Blitshsteyn B."/>
            <person name="Bloom T."/>
            <person name="Blye J."/>
            <person name="Boguslavskiy L."/>
            <person name="Borowsky M."/>
            <person name="Boukhgalter B."/>
            <person name="Brunache A."/>
            <person name="Butler J."/>
            <person name="Calixte N."/>
            <person name="Calvo S."/>
            <person name="Camarata J."/>
            <person name="Campo K."/>
            <person name="Chang J."/>
            <person name="Cheshatsang Y."/>
            <person name="Citroen M."/>
            <person name="Collymore A."/>
            <person name="Considine T."/>
            <person name="Cook A."/>
            <person name="Cooke P."/>
            <person name="Corum B."/>
            <person name="Cuomo C."/>
            <person name="David R."/>
            <person name="Dawoe T."/>
            <person name="Degray S."/>
            <person name="Dodge S."/>
            <person name="Dooley K."/>
            <person name="Dorje P."/>
            <person name="Dorjee K."/>
            <person name="Dorris L."/>
            <person name="Duffey N."/>
            <person name="Dupes A."/>
            <person name="Elkins T."/>
            <person name="Engels R."/>
            <person name="Erickson J."/>
            <person name="Farina A."/>
            <person name="Faro S."/>
            <person name="Ferreira P."/>
            <person name="Fischer H."/>
            <person name="Fitzgerald M."/>
            <person name="Foley K."/>
            <person name="Gage D."/>
            <person name="Galagan J."/>
            <person name="Gearin G."/>
            <person name="Gnerre S."/>
            <person name="Gnirke A."/>
            <person name="Goyette A."/>
            <person name="Graham J."/>
            <person name="Grandbois E."/>
            <person name="Gyaltsen K."/>
            <person name="Hafez N."/>
            <person name="Hagopian D."/>
            <person name="Hagos B."/>
            <person name="Hall J."/>
            <person name="Hatcher B."/>
            <person name="Heller A."/>
            <person name="Higgins H."/>
            <person name="Honan T."/>
            <person name="Horn A."/>
            <person name="Houde N."/>
            <person name="Hughes L."/>
            <person name="Hulme W."/>
            <person name="Husby E."/>
            <person name="Iliev I."/>
            <person name="Jaffe D."/>
            <person name="Jones C."/>
            <person name="Kamal M."/>
            <person name="Kamat A."/>
            <person name="Kamvysselis M."/>
            <person name="Karlsson E."/>
            <person name="Kells C."/>
            <person name="Kieu A."/>
            <person name="Kisner P."/>
            <person name="Kodira C."/>
            <person name="Kulbokas E."/>
            <person name="Labutti K."/>
            <person name="Lama D."/>
            <person name="Landers T."/>
            <person name="Leger J."/>
            <person name="Levine S."/>
            <person name="Lewis D."/>
            <person name="Lewis T."/>
            <person name="Lindblad-toh K."/>
            <person name="Liu X."/>
            <person name="Lokyitsang T."/>
            <person name="Lokyitsang Y."/>
            <person name="Lucien O."/>
            <person name="Lui A."/>
            <person name="Ma L.J."/>
            <person name="Mabbitt R."/>
            <person name="Macdonald J."/>
            <person name="Maclean C."/>
            <person name="Major J."/>
            <person name="Manning J."/>
            <person name="Marabella R."/>
            <person name="Maru K."/>
            <person name="Matthews C."/>
            <person name="Mauceli E."/>
            <person name="Mccarthy M."/>
            <person name="Mcdonough S."/>
            <person name="Mcghee T."/>
            <person name="Meldrim J."/>
            <person name="Meneus L."/>
            <person name="Mesirov J."/>
            <person name="Mihalev A."/>
            <person name="Mihova T."/>
            <person name="Mikkelsen T."/>
            <person name="Mlenga V."/>
            <person name="Moru K."/>
            <person name="Mozes J."/>
            <person name="Mulrain L."/>
            <person name="Munson G."/>
            <person name="Naylor J."/>
            <person name="Newes C."/>
            <person name="Nguyen C."/>
            <person name="Nguyen N."/>
            <person name="Nguyen T."/>
            <person name="Nicol R."/>
            <person name="Nielsen C."/>
            <person name="Nizzari M."/>
            <person name="Norbu C."/>
            <person name="Norbu N."/>
            <person name="O'donnell P."/>
            <person name="Okoawo O."/>
            <person name="O'leary S."/>
            <person name="Omotosho B."/>
            <person name="O'neill K."/>
            <person name="Osman S."/>
            <person name="Parker S."/>
            <person name="Perrin D."/>
            <person name="Phunkhang P."/>
            <person name="Piqani B."/>
            <person name="Purcell S."/>
            <person name="Rachupka T."/>
            <person name="Ramasamy U."/>
            <person name="Rameau R."/>
            <person name="Ray V."/>
            <person name="Raymond C."/>
            <person name="Retta R."/>
            <person name="Richardson S."/>
            <person name="Rise C."/>
            <person name="Rodriguez J."/>
            <person name="Rogers J."/>
            <person name="Rogov P."/>
            <person name="Rutman M."/>
            <person name="Schupbach R."/>
            <person name="Seaman C."/>
            <person name="Settipalli S."/>
            <person name="Sharpe T."/>
            <person name="Sheridan J."/>
            <person name="Sherpa N."/>
            <person name="Shi J."/>
            <person name="Smirnov S."/>
            <person name="Smith C."/>
            <person name="Sougnez C."/>
            <person name="Spencer B."/>
            <person name="Stalker J."/>
            <person name="Stange-thomann N."/>
            <person name="Stavropoulos S."/>
            <person name="Stetson K."/>
            <person name="Stone C."/>
            <person name="Stone S."/>
            <person name="Stubbs M."/>
            <person name="Talamas J."/>
            <person name="Tchuinga P."/>
            <person name="Tenzing P."/>
            <person name="Tesfaye S."/>
            <person name="Theodore J."/>
            <person name="Thoulutsang Y."/>
            <person name="Topham K."/>
            <person name="Towey S."/>
            <person name="Tsamla T."/>
            <person name="Tsomo N."/>
            <person name="Vallee D."/>
            <person name="Vassiliev H."/>
            <person name="Venkataraman V."/>
            <person name="Vinson J."/>
            <person name="Vo A."/>
            <person name="Wade C."/>
            <person name="Wang S."/>
            <person name="Wangchuk T."/>
            <person name="Wangdi T."/>
            <person name="Whittaker C."/>
            <person name="Wilkinson J."/>
            <person name="Wu Y."/>
            <person name="Wyman D."/>
            <person name="Yadav S."/>
            <person name="Yang S."/>
            <person name="Yang X."/>
            <person name="Yeager S."/>
            <person name="Yee E."/>
            <person name="Young G."/>
            <person name="Zainoun J."/>
            <person name="Zembeck L."/>
            <person name="Zimmer A."/>
            <person name="Zody M."/>
            <person name="Lander E."/>
        </authorList>
    </citation>
    <scope>NUCLEOTIDE SEQUENCE [LARGE SCALE GENOMIC DNA]</scope>
</reference>
<accession>H2Z3U2</accession>
<feature type="compositionally biased region" description="Polar residues" evidence="1">
    <location>
        <begin position="136"/>
        <end position="146"/>
    </location>
</feature>